<organism evidence="19 20">
    <name type="scientific">Crassostrea virginica</name>
    <name type="common">Eastern oyster</name>
    <dbReference type="NCBI Taxonomy" id="6565"/>
    <lineage>
        <taxon>Eukaryota</taxon>
        <taxon>Metazoa</taxon>
        <taxon>Spiralia</taxon>
        <taxon>Lophotrochozoa</taxon>
        <taxon>Mollusca</taxon>
        <taxon>Bivalvia</taxon>
        <taxon>Autobranchia</taxon>
        <taxon>Pteriomorphia</taxon>
        <taxon>Ostreida</taxon>
        <taxon>Ostreoidea</taxon>
        <taxon>Ostreidae</taxon>
        <taxon>Crassostrea</taxon>
    </lineage>
</organism>
<dbReference type="InterPro" id="IPR011009">
    <property type="entry name" value="Kinase-like_dom_sf"/>
</dbReference>
<dbReference type="GO" id="GO:0005524">
    <property type="term" value="F:ATP binding"/>
    <property type="evidence" value="ECO:0007669"/>
    <property type="project" value="UniProtKB-UniRule"/>
</dbReference>
<evidence type="ECO:0000256" key="2">
    <source>
        <dbReference type="ARBA" id="ARBA00006234"/>
    </source>
</evidence>
<keyword evidence="7" id="KW-0479">Metal-binding</keyword>
<dbReference type="Pfam" id="PF00069">
    <property type="entry name" value="Pkinase"/>
    <property type="match status" value="1"/>
</dbReference>
<dbReference type="Gene3D" id="3.30.310.80">
    <property type="entry name" value="Kinase associated domain 1, KA1"/>
    <property type="match status" value="1"/>
</dbReference>
<dbReference type="PROSITE" id="PS50011">
    <property type="entry name" value="PROTEIN_KINASE_DOM"/>
    <property type="match status" value="1"/>
</dbReference>
<evidence type="ECO:0000256" key="6">
    <source>
        <dbReference type="ARBA" id="ARBA00022679"/>
    </source>
</evidence>
<keyword evidence="10 14" id="KW-0067">ATP-binding</keyword>
<dbReference type="PROSITE" id="PS00108">
    <property type="entry name" value="PROTEIN_KINASE_ST"/>
    <property type="match status" value="1"/>
</dbReference>
<evidence type="ECO:0000259" key="18">
    <source>
        <dbReference type="PROSITE" id="PS50032"/>
    </source>
</evidence>
<dbReference type="InterPro" id="IPR028375">
    <property type="entry name" value="KA1/Ssp2_C"/>
</dbReference>
<dbReference type="GeneID" id="111124669"/>
<name>A0A8B8D997_CRAVI</name>
<dbReference type="InterPro" id="IPR034672">
    <property type="entry name" value="SIK"/>
</dbReference>
<dbReference type="PANTHER" id="PTHR24346:SF42">
    <property type="entry name" value="SERINE_THREONINE-PROTEIN KINASE SIK3"/>
    <property type="match status" value="1"/>
</dbReference>
<gene>
    <name evidence="20" type="primary">LOC111124669</name>
</gene>
<evidence type="ECO:0000256" key="1">
    <source>
        <dbReference type="ARBA" id="ARBA00001946"/>
    </source>
</evidence>
<keyword evidence="6" id="KW-0808">Transferase</keyword>
<comment type="catalytic activity">
    <reaction evidence="12">
        <text>L-threonyl-[protein] + ATP = O-phospho-L-threonyl-[protein] + ADP + H(+)</text>
        <dbReference type="Rhea" id="RHEA:46608"/>
        <dbReference type="Rhea" id="RHEA-COMP:11060"/>
        <dbReference type="Rhea" id="RHEA-COMP:11605"/>
        <dbReference type="ChEBI" id="CHEBI:15378"/>
        <dbReference type="ChEBI" id="CHEBI:30013"/>
        <dbReference type="ChEBI" id="CHEBI:30616"/>
        <dbReference type="ChEBI" id="CHEBI:61977"/>
        <dbReference type="ChEBI" id="CHEBI:456216"/>
        <dbReference type="EC" id="2.7.11.1"/>
    </reaction>
</comment>
<evidence type="ECO:0000256" key="5">
    <source>
        <dbReference type="ARBA" id="ARBA00022553"/>
    </source>
</evidence>
<keyword evidence="8 14" id="KW-0547">Nucleotide-binding</keyword>
<feature type="region of interest" description="Disordered" evidence="15">
    <location>
        <begin position="745"/>
        <end position="776"/>
    </location>
</feature>
<dbReference type="SUPFAM" id="SSF103243">
    <property type="entry name" value="KA1-like"/>
    <property type="match status" value="1"/>
</dbReference>
<dbReference type="InterPro" id="IPR008271">
    <property type="entry name" value="Ser/Thr_kinase_AS"/>
</dbReference>
<dbReference type="OrthoDB" id="10045473at2759"/>
<sequence length="1138" mass="126849">MAVMKTGWRPPNQGGIVRVGYYEIDRTIGKGNFAVVKLATHIVTKTKVAIKIIDKEQLDEDNLKKIFREMRIMKLLKHPHIVRLYQVMETERMLYLVTEYASGGEIFDHLVAHGRMNEKEARKKFKQIVAAVSYCHSRHVVHRDLKAENLLLDANLNIKLADFGFSNTFSPGSSLKTWCGSPPYAAPELFEGKEYNAPGVDVWSLGVVLYVLVCGALPFDGSSLQSLRSRVLSGKFRVPFFMSTECESLIKQMLTVDPSKRITIDQILNHEWVRAGEEDPEFDELISYSRSSNVETEELNENILSHMENLGLDREMTEKSVQLESYDHHSAVYHLLLDKIKKHPKSSINKMPSLLIPKLPIGVTTERRSSITTGVVDQGNLPGDVSSEPTPLISPAVLSHIQQLVEQTEGEDSSSQHSDSDNEEPSPEALARYLAMRRHTVGVGDSRHEVPEDVRVKLANHQPLIASPQPNLYWPMGFVPNTNNPHLPTVPNEMPSVAVADQQFLQLPTCFGPGGGGSWNRRASDGGANIQLFARQICQGGSSLPGSPGSQEALPTLSQSAAGLQLPTLQGSVTVEENEDGGSDQEPDPEAVQRYLASRGRSKRHTLAMSNPIHEIPEELQKKLSLQPIRAPRRGSTLGTLPHPERVASTPNSFANSLHLPNERFSPVRRASDGLANLHKYQSHLEKIYNQTISQSGSRHNSQSSLKQLQQECQELQKQCLRDPGKDVELQQQHTFHRLHHSLQNVMPHSPVPSPPLAPASPSFSHSSQIPTDTQTSSLYQQLQRLHLVQPQNYHRGSPPNCMTGPQTDSPPPPPSLLLHSFTQPMQRGSPPPNVTNFQNLQMIREDSQDTCDTTNSDEDINMHASIPGSYKEVIGDLGHRQYVINKPQISITDTHGHVTAVNSDGDETEGMEESDIQIQSTNSGSYSTFQDQVSNSVSHTSSSFQHYSHKKSLATFSTVVYNSNLANIPPYLSGKTLYWDISQSELPFSSYNWPNAQIDHQTHNAMDLIQRQQSFQYDPKSLHKTGLSNNAEEAIDLSLSQSEEQVNIQKVNSNINLASTRTVEDILSELKRILQLVNKGKVVQFSDNLFRLENSDVQMELEVCQGDSYNGLQVRRISGDKGHYRQLCHDLLSGINL</sequence>
<evidence type="ECO:0000256" key="14">
    <source>
        <dbReference type="PROSITE-ProRule" id="PRU10141"/>
    </source>
</evidence>
<feature type="domain" description="KA1" evidence="18">
    <location>
        <begin position="1077"/>
        <end position="1138"/>
    </location>
</feature>
<feature type="region of interest" description="Disordered" evidence="15">
    <location>
        <begin position="373"/>
        <end position="392"/>
    </location>
</feature>
<feature type="region of interest" description="Disordered" evidence="15">
    <location>
        <begin position="405"/>
        <end position="427"/>
    </location>
</feature>
<comment type="cofactor">
    <cofactor evidence="1">
        <name>Mg(2+)</name>
        <dbReference type="ChEBI" id="CHEBI:18420"/>
    </cofactor>
</comment>
<evidence type="ECO:0000256" key="4">
    <source>
        <dbReference type="ARBA" id="ARBA00022527"/>
    </source>
</evidence>
<accession>A0A8B8D997</accession>
<dbReference type="AlphaFoldDB" id="A0A8B8D997"/>
<evidence type="ECO:0000256" key="15">
    <source>
        <dbReference type="SAM" id="MobiDB-lite"/>
    </source>
</evidence>
<reference evidence="20" key="1">
    <citation type="submission" date="2025-08" db="UniProtKB">
        <authorList>
            <consortium name="RefSeq"/>
        </authorList>
    </citation>
    <scope>IDENTIFICATION</scope>
    <source>
        <tissue evidence="20">Whole sample</tissue>
    </source>
</reference>
<dbReference type="GO" id="GO:0046872">
    <property type="term" value="F:metal ion binding"/>
    <property type="evidence" value="ECO:0007669"/>
    <property type="project" value="UniProtKB-KW"/>
</dbReference>
<feature type="compositionally biased region" description="Pro residues" evidence="15">
    <location>
        <begin position="750"/>
        <end position="759"/>
    </location>
</feature>
<dbReference type="FunFam" id="1.10.510.10:FF:000156">
    <property type="entry name" value="Serine/threonine-protein kinase SIK3 homolog"/>
    <property type="match status" value="1"/>
</dbReference>
<keyword evidence="5" id="KW-0597">Phosphoprotein</keyword>
<dbReference type="InterPro" id="IPR001772">
    <property type="entry name" value="KA1_dom"/>
</dbReference>
<comment type="similarity">
    <text evidence="2">Belongs to the protein kinase superfamily. CAMK Ser/Thr protein kinase family. SNF1 subfamily.</text>
</comment>
<proteinExistence type="inferred from homology"/>
<keyword evidence="11" id="KW-0460">Magnesium</keyword>
<dbReference type="PANTHER" id="PTHR24346">
    <property type="entry name" value="MAP/MICROTUBULE AFFINITY-REGULATING KINASE"/>
    <property type="match status" value="1"/>
</dbReference>
<evidence type="ECO:0000256" key="12">
    <source>
        <dbReference type="ARBA" id="ARBA00047899"/>
    </source>
</evidence>
<feature type="domain" description="UBA" evidence="17">
    <location>
        <begin position="298"/>
        <end position="338"/>
    </location>
</feature>
<feature type="binding site" evidence="14">
    <location>
        <position position="51"/>
    </location>
    <ligand>
        <name>ATP</name>
        <dbReference type="ChEBI" id="CHEBI:30616"/>
    </ligand>
</feature>
<dbReference type="InterPro" id="IPR000719">
    <property type="entry name" value="Prot_kinase_dom"/>
</dbReference>
<dbReference type="GO" id="GO:0035556">
    <property type="term" value="P:intracellular signal transduction"/>
    <property type="evidence" value="ECO:0007669"/>
    <property type="project" value="TreeGrafter"/>
</dbReference>
<dbReference type="InterPro" id="IPR015940">
    <property type="entry name" value="UBA"/>
</dbReference>
<dbReference type="PROSITE" id="PS50032">
    <property type="entry name" value="KA1"/>
    <property type="match status" value="1"/>
</dbReference>
<dbReference type="FunFam" id="3.30.200.20:FF:000003">
    <property type="entry name" value="Non-specific serine/threonine protein kinase"/>
    <property type="match status" value="1"/>
</dbReference>
<dbReference type="CDD" id="cd14338">
    <property type="entry name" value="UBA_SIK"/>
    <property type="match status" value="1"/>
</dbReference>
<keyword evidence="19" id="KW-1185">Reference proteome</keyword>
<keyword evidence="9" id="KW-0418">Kinase</keyword>
<dbReference type="SUPFAM" id="SSF56112">
    <property type="entry name" value="Protein kinase-like (PK-like)"/>
    <property type="match status" value="1"/>
</dbReference>
<dbReference type="CDD" id="cd14071">
    <property type="entry name" value="STKc_SIK"/>
    <property type="match status" value="1"/>
</dbReference>
<evidence type="ECO:0000256" key="13">
    <source>
        <dbReference type="ARBA" id="ARBA00048679"/>
    </source>
</evidence>
<feature type="domain" description="Protein kinase" evidence="16">
    <location>
        <begin position="22"/>
        <end position="273"/>
    </location>
</feature>
<evidence type="ECO:0000256" key="7">
    <source>
        <dbReference type="ARBA" id="ARBA00022723"/>
    </source>
</evidence>
<keyword evidence="4" id="KW-0723">Serine/threonine-protein kinase</keyword>
<dbReference type="InterPro" id="IPR017441">
    <property type="entry name" value="Protein_kinase_ATP_BS"/>
</dbReference>
<dbReference type="PROSITE" id="PS50030">
    <property type="entry name" value="UBA"/>
    <property type="match status" value="1"/>
</dbReference>
<evidence type="ECO:0000256" key="10">
    <source>
        <dbReference type="ARBA" id="ARBA00022840"/>
    </source>
</evidence>
<evidence type="ECO:0000256" key="8">
    <source>
        <dbReference type="ARBA" id="ARBA00022741"/>
    </source>
</evidence>
<evidence type="ECO:0000256" key="9">
    <source>
        <dbReference type="ARBA" id="ARBA00022777"/>
    </source>
</evidence>
<protein>
    <recommendedName>
        <fullName evidence="3">non-specific serine/threonine protein kinase</fullName>
        <ecNumber evidence="3">2.7.11.1</ecNumber>
    </recommendedName>
</protein>
<evidence type="ECO:0000313" key="19">
    <source>
        <dbReference type="Proteomes" id="UP000694844"/>
    </source>
</evidence>
<dbReference type="KEGG" id="cvn:111124669"/>
<evidence type="ECO:0000259" key="17">
    <source>
        <dbReference type="PROSITE" id="PS50030"/>
    </source>
</evidence>
<evidence type="ECO:0000256" key="3">
    <source>
        <dbReference type="ARBA" id="ARBA00012513"/>
    </source>
</evidence>
<comment type="catalytic activity">
    <reaction evidence="13">
        <text>L-seryl-[protein] + ATP = O-phospho-L-seryl-[protein] + ADP + H(+)</text>
        <dbReference type="Rhea" id="RHEA:17989"/>
        <dbReference type="Rhea" id="RHEA-COMP:9863"/>
        <dbReference type="Rhea" id="RHEA-COMP:11604"/>
        <dbReference type="ChEBI" id="CHEBI:15378"/>
        <dbReference type="ChEBI" id="CHEBI:29999"/>
        <dbReference type="ChEBI" id="CHEBI:30616"/>
        <dbReference type="ChEBI" id="CHEBI:83421"/>
        <dbReference type="ChEBI" id="CHEBI:456216"/>
        <dbReference type="EC" id="2.7.11.1"/>
    </reaction>
</comment>
<dbReference type="Pfam" id="PF23312">
    <property type="entry name" value="UBA_SIK3"/>
    <property type="match status" value="1"/>
</dbReference>
<dbReference type="InterPro" id="IPR057380">
    <property type="entry name" value="UBA_SIK1/2/3"/>
</dbReference>
<dbReference type="RefSeq" id="XP_022323466.1">
    <property type="nucleotide sequence ID" value="XM_022467758.1"/>
</dbReference>
<dbReference type="SMART" id="SM00220">
    <property type="entry name" value="S_TKc"/>
    <property type="match status" value="1"/>
</dbReference>
<dbReference type="PROSITE" id="PS00107">
    <property type="entry name" value="PROTEIN_KINASE_ATP"/>
    <property type="match status" value="1"/>
</dbReference>
<evidence type="ECO:0000256" key="11">
    <source>
        <dbReference type="ARBA" id="ARBA00022842"/>
    </source>
</evidence>
<feature type="region of interest" description="Disordered" evidence="15">
    <location>
        <begin position="792"/>
        <end position="814"/>
    </location>
</feature>
<dbReference type="Proteomes" id="UP000694844">
    <property type="component" value="Chromosome 3"/>
</dbReference>
<dbReference type="GO" id="GO:0050321">
    <property type="term" value="F:tau-protein kinase activity"/>
    <property type="evidence" value="ECO:0007669"/>
    <property type="project" value="TreeGrafter"/>
</dbReference>
<evidence type="ECO:0000259" key="16">
    <source>
        <dbReference type="PROSITE" id="PS50011"/>
    </source>
</evidence>
<dbReference type="GO" id="GO:0000226">
    <property type="term" value="P:microtubule cytoskeleton organization"/>
    <property type="evidence" value="ECO:0007669"/>
    <property type="project" value="TreeGrafter"/>
</dbReference>
<dbReference type="EC" id="2.7.11.1" evidence="3"/>
<evidence type="ECO:0000313" key="20">
    <source>
        <dbReference type="RefSeq" id="XP_022323466.1"/>
    </source>
</evidence>
<feature type="compositionally biased region" description="Acidic residues" evidence="15">
    <location>
        <begin position="905"/>
        <end position="915"/>
    </location>
</feature>
<dbReference type="GO" id="GO:0005737">
    <property type="term" value="C:cytoplasm"/>
    <property type="evidence" value="ECO:0007669"/>
    <property type="project" value="TreeGrafter"/>
</dbReference>
<feature type="region of interest" description="Disordered" evidence="15">
    <location>
        <begin position="896"/>
        <end position="915"/>
    </location>
</feature>
<dbReference type="Gene3D" id="1.10.510.10">
    <property type="entry name" value="Transferase(Phosphotransferase) domain 1"/>
    <property type="match status" value="1"/>
</dbReference>